<dbReference type="SUPFAM" id="SSF46894">
    <property type="entry name" value="C-terminal effector domain of the bipartite response regulators"/>
    <property type="match status" value="1"/>
</dbReference>
<dbReference type="OrthoDB" id="9804723at2"/>
<dbReference type="InterPro" id="IPR000073">
    <property type="entry name" value="AB_hydrolase_1"/>
</dbReference>
<gene>
    <name evidence="4" type="ordered locus">Hbal_1130</name>
</gene>
<proteinExistence type="predicted"/>
<dbReference type="GO" id="GO:0000160">
    <property type="term" value="P:phosphorelay signal transduction system"/>
    <property type="evidence" value="ECO:0007669"/>
    <property type="project" value="InterPro"/>
</dbReference>
<dbReference type="SUPFAM" id="SSF53474">
    <property type="entry name" value="alpha/beta-Hydrolases"/>
    <property type="match status" value="1"/>
</dbReference>
<dbReference type="InterPro" id="IPR036388">
    <property type="entry name" value="WH-like_DNA-bd_sf"/>
</dbReference>
<evidence type="ECO:0000256" key="2">
    <source>
        <dbReference type="PROSITE-ProRule" id="PRU01091"/>
    </source>
</evidence>
<evidence type="ECO:0000313" key="5">
    <source>
        <dbReference type="Proteomes" id="UP000002745"/>
    </source>
</evidence>
<dbReference type="Gene3D" id="3.40.50.1820">
    <property type="entry name" value="alpha/beta hydrolase"/>
    <property type="match status" value="1"/>
</dbReference>
<dbReference type="RefSeq" id="WP_015826972.1">
    <property type="nucleotide sequence ID" value="NC_012982.1"/>
</dbReference>
<dbReference type="SMART" id="SM00862">
    <property type="entry name" value="Trans_reg_C"/>
    <property type="match status" value="1"/>
</dbReference>
<dbReference type="InterPro" id="IPR029058">
    <property type="entry name" value="AB_hydrolase_fold"/>
</dbReference>
<dbReference type="PROSITE" id="PS51755">
    <property type="entry name" value="OMPR_PHOB"/>
    <property type="match status" value="1"/>
</dbReference>
<dbReference type="KEGG" id="hba:Hbal_1130"/>
<organism evidence="4 5">
    <name type="scientific">Hirschia baltica (strain ATCC 49814 / DSM 5838 / IFAM 1418)</name>
    <dbReference type="NCBI Taxonomy" id="582402"/>
    <lineage>
        <taxon>Bacteria</taxon>
        <taxon>Pseudomonadati</taxon>
        <taxon>Pseudomonadota</taxon>
        <taxon>Alphaproteobacteria</taxon>
        <taxon>Hyphomonadales</taxon>
        <taxon>Hyphomonadaceae</taxon>
        <taxon>Hirschia</taxon>
    </lineage>
</organism>
<dbReference type="GO" id="GO:0006355">
    <property type="term" value="P:regulation of DNA-templated transcription"/>
    <property type="evidence" value="ECO:0007669"/>
    <property type="project" value="InterPro"/>
</dbReference>
<evidence type="ECO:0000256" key="1">
    <source>
        <dbReference type="ARBA" id="ARBA00023125"/>
    </source>
</evidence>
<evidence type="ECO:0000313" key="4">
    <source>
        <dbReference type="EMBL" id="ACT58822.1"/>
    </source>
</evidence>
<feature type="DNA-binding region" description="OmpR/PhoB-type" evidence="2">
    <location>
        <begin position="8"/>
        <end position="104"/>
    </location>
</feature>
<dbReference type="InterPro" id="IPR001867">
    <property type="entry name" value="OmpR/PhoB-type_DNA-bd"/>
</dbReference>
<dbReference type="EMBL" id="CP001678">
    <property type="protein sequence ID" value="ACT58822.1"/>
    <property type="molecule type" value="Genomic_DNA"/>
</dbReference>
<dbReference type="Pfam" id="PF00486">
    <property type="entry name" value="Trans_reg_C"/>
    <property type="match status" value="1"/>
</dbReference>
<dbReference type="STRING" id="582402.Hbal_1130"/>
<dbReference type="HOGENOM" id="CLU_690310_0_0_5"/>
<name>C6XRJ0_HIRBI</name>
<dbReference type="GO" id="GO:0003677">
    <property type="term" value="F:DNA binding"/>
    <property type="evidence" value="ECO:0007669"/>
    <property type="project" value="UniProtKB-UniRule"/>
</dbReference>
<dbReference type="PANTHER" id="PTHR43433:SF8">
    <property type="entry name" value="BIFUNCTIONAL LIPASE_ADENYLATE CYCLASE LIPJ"/>
    <property type="match status" value="1"/>
</dbReference>
<protein>
    <submittedName>
        <fullName evidence="4">Transcriptional regulator, CadC</fullName>
    </submittedName>
</protein>
<evidence type="ECO:0000259" key="3">
    <source>
        <dbReference type="PROSITE" id="PS51755"/>
    </source>
</evidence>
<dbReference type="PANTHER" id="PTHR43433">
    <property type="entry name" value="HYDROLASE, ALPHA/BETA FOLD FAMILY PROTEIN"/>
    <property type="match status" value="1"/>
</dbReference>
<dbReference type="Proteomes" id="UP000002745">
    <property type="component" value="Chromosome"/>
</dbReference>
<dbReference type="eggNOG" id="COG2267">
    <property type="taxonomic scope" value="Bacteria"/>
</dbReference>
<dbReference type="eggNOG" id="COG3710">
    <property type="taxonomic scope" value="Bacteria"/>
</dbReference>
<sequence>MEPSKQNTRVFKFGEFVLDRDLGTITFEGDDLKLRPKAYEFLSLLVEGRGRLFSKEELLETLWPHVFATEESLARVVSTCRCALGDEEKTIIVTIPKRGYRIGLPVFTDKDDVAERQLSEVKYAQSGDISIAYQTSGLGPSDLIYIPAWVTHLEYGWEPSRLSAFYDQLSAFSRLILFDKRGTGLSDRSFGLPNLDERIDDVRAVIAATGSEKISILATCEGSALGIAFAAMFPEKVDCLILDGAFAKREWSKDYPWAPNKVERQTFYDEIKTNWGGPIGVESIAPSLASDQDFCRWWATYQRRSASPAAAMSLAETNTIIDVREYLPLIRVPTLVMHRVDDTEVYVEEGRYIASQISNSRLIEMPGGDHAIFAEQRDLIVEEIHKFMITLGLAGNLS</sequence>
<dbReference type="InterPro" id="IPR050471">
    <property type="entry name" value="AB_hydrolase"/>
</dbReference>
<dbReference type="Pfam" id="PF00561">
    <property type="entry name" value="Abhydrolase_1"/>
    <property type="match status" value="1"/>
</dbReference>
<dbReference type="CDD" id="cd00383">
    <property type="entry name" value="trans_reg_C"/>
    <property type="match status" value="1"/>
</dbReference>
<feature type="domain" description="OmpR/PhoB-type" evidence="3">
    <location>
        <begin position="8"/>
        <end position="104"/>
    </location>
</feature>
<accession>C6XRJ0</accession>
<dbReference type="Gene3D" id="1.10.10.10">
    <property type="entry name" value="Winged helix-like DNA-binding domain superfamily/Winged helix DNA-binding domain"/>
    <property type="match status" value="1"/>
</dbReference>
<dbReference type="InterPro" id="IPR016032">
    <property type="entry name" value="Sig_transdc_resp-reg_C-effctor"/>
</dbReference>
<reference evidence="5" key="1">
    <citation type="journal article" date="2011" name="J. Bacteriol.">
        <title>Genome sequences of eight morphologically diverse alphaproteobacteria.</title>
        <authorList>
            <consortium name="US DOE Joint Genome Institute"/>
            <person name="Brown P.J."/>
            <person name="Kysela D.T."/>
            <person name="Buechlein A."/>
            <person name="Hemmerich C."/>
            <person name="Brun Y.V."/>
        </authorList>
    </citation>
    <scope>NUCLEOTIDE SEQUENCE [LARGE SCALE GENOMIC DNA]</scope>
    <source>
        <strain evidence="5">ATCC 49814 / DSM 5838 / IFAM 1418</strain>
    </source>
</reference>
<dbReference type="AlphaFoldDB" id="C6XRJ0"/>
<keyword evidence="5" id="KW-1185">Reference proteome</keyword>
<keyword evidence="1 2" id="KW-0238">DNA-binding</keyword>